<proteinExistence type="predicted"/>
<dbReference type="InterPro" id="IPR021842">
    <property type="entry name" value="DUF3435"/>
</dbReference>
<evidence type="ECO:0000259" key="2">
    <source>
        <dbReference type="PROSITE" id="PS00028"/>
    </source>
</evidence>
<dbReference type="OrthoDB" id="3943630at2759"/>
<dbReference type="GO" id="GO:0015074">
    <property type="term" value="P:DNA integration"/>
    <property type="evidence" value="ECO:0007669"/>
    <property type="project" value="InterPro"/>
</dbReference>
<dbReference type="Gene3D" id="1.10.443.10">
    <property type="entry name" value="Intergrase catalytic core"/>
    <property type="match status" value="1"/>
</dbReference>
<evidence type="ECO:0000313" key="3">
    <source>
        <dbReference type="EMBL" id="KAF2226738.1"/>
    </source>
</evidence>
<keyword evidence="4" id="KW-1185">Reference proteome</keyword>
<feature type="domain" description="C2H2-type" evidence="2">
    <location>
        <begin position="559"/>
        <end position="582"/>
    </location>
</feature>
<dbReference type="GO" id="GO:0006310">
    <property type="term" value="P:DNA recombination"/>
    <property type="evidence" value="ECO:0007669"/>
    <property type="project" value="UniProtKB-KW"/>
</dbReference>
<dbReference type="PANTHER" id="PTHR37535">
    <property type="entry name" value="FLUG DOMAIN PROTEIN"/>
    <property type="match status" value="1"/>
</dbReference>
<evidence type="ECO:0000313" key="4">
    <source>
        <dbReference type="Proteomes" id="UP000799538"/>
    </source>
</evidence>
<name>A0A6A6GM88_9PEZI</name>
<dbReference type="GO" id="GO:0003677">
    <property type="term" value="F:DNA binding"/>
    <property type="evidence" value="ECO:0007669"/>
    <property type="project" value="InterPro"/>
</dbReference>
<organism evidence="3 4">
    <name type="scientific">Elsinoe ampelina</name>
    <dbReference type="NCBI Taxonomy" id="302913"/>
    <lineage>
        <taxon>Eukaryota</taxon>
        <taxon>Fungi</taxon>
        <taxon>Dikarya</taxon>
        <taxon>Ascomycota</taxon>
        <taxon>Pezizomycotina</taxon>
        <taxon>Dothideomycetes</taxon>
        <taxon>Dothideomycetidae</taxon>
        <taxon>Myriangiales</taxon>
        <taxon>Elsinoaceae</taxon>
        <taxon>Elsinoe</taxon>
    </lineage>
</organism>
<accession>A0A6A6GM88</accession>
<dbReference type="Pfam" id="PF11917">
    <property type="entry name" value="DUF3435"/>
    <property type="match status" value="1"/>
</dbReference>
<dbReference type="InterPro" id="IPR013087">
    <property type="entry name" value="Znf_C2H2_type"/>
</dbReference>
<protein>
    <recommendedName>
        <fullName evidence="2">C2H2-type domain-containing protein</fullName>
    </recommendedName>
</protein>
<keyword evidence="1" id="KW-0233">DNA recombination</keyword>
<sequence length="716" mass="82281">MADQNQEGQIREKIRKRTVSKIWHCTQRNILKGCRQQLTEAERKVMSDWIMKVLPRRKMCSTKRLAKAVAGPETAADLVVYLWAHDEDEMHPRMRLQLSLLLLILLYNGLRPGEFMESVHYPDSNEGLLYGDFVLILVRNAHRDDLRWLLEVRLRNRKWRRHDEGLNEWHLLKMDSRRPHLCPVSHYIGLALADNALEGISSVSELERVRLSDTAVSTRISCKPEMERIPVIRRMTEETRRQVSADKIIRYDAFKDMLRRLGARAGYTIRLTPYQFRRGHANILDSAVTPAERRQRMGHVDDTALNAYISQISGVDTQAIIHGEAQEQDLFHKARSISSWQDFGSSSSSTWQAGLERKVKPRRDALKQFREESASRQTHTIIPLDDVNEEGLPPGSDGLIVPFERPAPSVYMRAILEAESDRKQIVGFMDAQPSSLEARISPFVSLSSTFHNETYYPRTRPDRNGGCPHCMYKGPPSSKPKSSAVTAFKLHLLQCRLKADAKLLDSSTNNVGQPQRCAWQCCGYLFTFQKGPEHKKFDMDHLKRHIQRACSQADGRMACLWTDCKESVPDKSRLESHLAEVHCGTSREHTAKIEYCFQHREYYSSKAAWSAHCTQHLKDMGDKDLFCGIFTRREIVICAGICIFCIGDQSLSATQRFRQFSAWDDLKLHVEQHMQNFASRICPHPRCTTNLSTKGDAQDHFWNVHGMRASKTQLNK</sequence>
<dbReference type="InterPro" id="IPR013762">
    <property type="entry name" value="Integrase-like_cat_sf"/>
</dbReference>
<dbReference type="EMBL" id="ML992502">
    <property type="protein sequence ID" value="KAF2226738.1"/>
    <property type="molecule type" value="Genomic_DNA"/>
</dbReference>
<dbReference type="Proteomes" id="UP000799538">
    <property type="component" value="Unassembled WGS sequence"/>
</dbReference>
<gene>
    <name evidence="3" type="ORF">BDZ85DRAFT_256687</name>
</gene>
<reference evidence="4" key="1">
    <citation type="journal article" date="2020" name="Stud. Mycol.">
        <title>101 Dothideomycetes genomes: A test case for predicting lifestyles and emergence of pathogens.</title>
        <authorList>
            <person name="Haridas S."/>
            <person name="Albert R."/>
            <person name="Binder M."/>
            <person name="Bloem J."/>
            <person name="LaButti K."/>
            <person name="Salamov A."/>
            <person name="Andreopoulos B."/>
            <person name="Baker S."/>
            <person name="Barry K."/>
            <person name="Bills G."/>
            <person name="Bluhm B."/>
            <person name="Cannon C."/>
            <person name="Castanera R."/>
            <person name="Culley D."/>
            <person name="Daum C."/>
            <person name="Ezra D."/>
            <person name="Gonzalez J."/>
            <person name="Henrissat B."/>
            <person name="Kuo A."/>
            <person name="Liang C."/>
            <person name="Lipzen A."/>
            <person name="Lutzoni F."/>
            <person name="Magnuson J."/>
            <person name="Mondo S."/>
            <person name="Nolan M."/>
            <person name="Ohm R."/>
            <person name="Pangilinan J."/>
            <person name="Park H.-J."/>
            <person name="Ramirez L."/>
            <person name="Alfaro M."/>
            <person name="Sun H."/>
            <person name="Tritt A."/>
            <person name="Yoshinaga Y."/>
            <person name="Zwiers L.-H."/>
            <person name="Turgeon B."/>
            <person name="Goodwin S."/>
            <person name="Spatafora J."/>
            <person name="Crous P."/>
            <person name="Grigoriev I."/>
        </authorList>
    </citation>
    <scope>NUCLEOTIDE SEQUENCE [LARGE SCALE GENOMIC DNA]</scope>
    <source>
        <strain evidence="4">CECT 20119</strain>
    </source>
</reference>
<dbReference type="InterPro" id="IPR011010">
    <property type="entry name" value="DNA_brk_join_enz"/>
</dbReference>
<evidence type="ECO:0000256" key="1">
    <source>
        <dbReference type="ARBA" id="ARBA00023172"/>
    </source>
</evidence>
<dbReference type="PROSITE" id="PS00028">
    <property type="entry name" value="ZINC_FINGER_C2H2_1"/>
    <property type="match status" value="1"/>
</dbReference>
<dbReference type="SUPFAM" id="SSF56349">
    <property type="entry name" value="DNA breaking-rejoining enzymes"/>
    <property type="match status" value="1"/>
</dbReference>
<dbReference type="PANTHER" id="PTHR37535:SF3">
    <property type="entry name" value="FLUG DOMAIN-CONTAINING PROTEIN"/>
    <property type="match status" value="1"/>
</dbReference>
<dbReference type="AlphaFoldDB" id="A0A6A6GM88"/>